<sequence>MTTLLRKDGWRSFEISKMKMSNRELIGWYQMRFYIGAETSIGSFCLEFGEPSDIPLYSY</sequence>
<organism evidence="1 2">
    <name type="scientific">Gossypium gossypioides</name>
    <name type="common">Mexican cotton</name>
    <name type="synonym">Selera gossypioides</name>
    <dbReference type="NCBI Taxonomy" id="34282"/>
    <lineage>
        <taxon>Eukaryota</taxon>
        <taxon>Viridiplantae</taxon>
        <taxon>Streptophyta</taxon>
        <taxon>Embryophyta</taxon>
        <taxon>Tracheophyta</taxon>
        <taxon>Spermatophyta</taxon>
        <taxon>Magnoliopsida</taxon>
        <taxon>eudicotyledons</taxon>
        <taxon>Gunneridae</taxon>
        <taxon>Pentapetalae</taxon>
        <taxon>rosids</taxon>
        <taxon>malvids</taxon>
        <taxon>Malvales</taxon>
        <taxon>Malvaceae</taxon>
        <taxon>Malvoideae</taxon>
        <taxon>Gossypium</taxon>
    </lineage>
</organism>
<evidence type="ECO:0000313" key="2">
    <source>
        <dbReference type="Proteomes" id="UP000593579"/>
    </source>
</evidence>
<dbReference type="Proteomes" id="UP000593579">
    <property type="component" value="Unassembled WGS sequence"/>
</dbReference>
<proteinExistence type="predicted"/>
<gene>
    <name evidence="1" type="ORF">Gogos_006095</name>
</gene>
<keyword evidence="2" id="KW-1185">Reference proteome</keyword>
<dbReference type="EMBL" id="JABEZY010000008">
    <property type="protein sequence ID" value="MBA0743413.1"/>
    <property type="molecule type" value="Genomic_DNA"/>
</dbReference>
<name>A0A7J9C4J2_GOSGO</name>
<dbReference type="AlphaFoldDB" id="A0A7J9C4J2"/>
<comment type="caution">
    <text evidence="1">The sequence shown here is derived from an EMBL/GenBank/DDBJ whole genome shotgun (WGS) entry which is preliminary data.</text>
</comment>
<accession>A0A7J9C4J2</accession>
<protein>
    <submittedName>
        <fullName evidence="1">Uncharacterized protein</fullName>
    </submittedName>
</protein>
<reference evidence="1 2" key="1">
    <citation type="journal article" date="2019" name="Genome Biol. Evol.">
        <title>Insights into the evolution of the New World diploid cottons (Gossypium, subgenus Houzingenia) based on genome sequencing.</title>
        <authorList>
            <person name="Grover C.E."/>
            <person name="Arick M.A. 2nd"/>
            <person name="Thrash A."/>
            <person name="Conover J.L."/>
            <person name="Sanders W.S."/>
            <person name="Peterson D.G."/>
            <person name="Frelichowski J.E."/>
            <person name="Scheffler J.A."/>
            <person name="Scheffler B.E."/>
            <person name="Wendel J.F."/>
        </authorList>
    </citation>
    <scope>NUCLEOTIDE SEQUENCE [LARGE SCALE GENOMIC DNA]</scope>
    <source>
        <strain evidence="1">5</strain>
        <tissue evidence="1">Leaf</tissue>
    </source>
</reference>
<evidence type="ECO:0000313" key="1">
    <source>
        <dbReference type="EMBL" id="MBA0743413.1"/>
    </source>
</evidence>